<dbReference type="EMBL" id="BKCJ010000008">
    <property type="protein sequence ID" value="GEU28515.1"/>
    <property type="molecule type" value="Genomic_DNA"/>
</dbReference>
<feature type="region of interest" description="Disordered" evidence="1">
    <location>
        <begin position="1"/>
        <end position="35"/>
    </location>
</feature>
<reference evidence="2" key="1">
    <citation type="journal article" date="2019" name="Sci. Rep.">
        <title>Draft genome of Tanacetum cinerariifolium, the natural source of mosquito coil.</title>
        <authorList>
            <person name="Yamashiro T."/>
            <person name="Shiraishi A."/>
            <person name="Satake H."/>
            <person name="Nakayama K."/>
        </authorList>
    </citation>
    <scope>NUCLEOTIDE SEQUENCE</scope>
</reference>
<organism evidence="2">
    <name type="scientific">Tanacetum cinerariifolium</name>
    <name type="common">Dalmatian daisy</name>
    <name type="synonym">Chrysanthemum cinerariifolium</name>
    <dbReference type="NCBI Taxonomy" id="118510"/>
    <lineage>
        <taxon>Eukaryota</taxon>
        <taxon>Viridiplantae</taxon>
        <taxon>Streptophyta</taxon>
        <taxon>Embryophyta</taxon>
        <taxon>Tracheophyta</taxon>
        <taxon>Spermatophyta</taxon>
        <taxon>Magnoliopsida</taxon>
        <taxon>eudicotyledons</taxon>
        <taxon>Gunneridae</taxon>
        <taxon>Pentapetalae</taxon>
        <taxon>asterids</taxon>
        <taxon>campanulids</taxon>
        <taxon>Asterales</taxon>
        <taxon>Asteraceae</taxon>
        <taxon>Asteroideae</taxon>
        <taxon>Anthemideae</taxon>
        <taxon>Anthemidinae</taxon>
        <taxon>Tanacetum</taxon>
    </lineage>
</organism>
<dbReference type="AlphaFoldDB" id="A0A699GK68"/>
<protein>
    <submittedName>
        <fullName evidence="2">Uncharacterized protein</fullName>
    </submittedName>
</protein>
<name>A0A699GK68_TANCI</name>
<gene>
    <name evidence="2" type="ORF">Tci_000493</name>
</gene>
<proteinExistence type="predicted"/>
<dbReference type="AntiFam" id="ANF00164">
    <property type="entry name" value="Shadow ORF (opposite btuB)"/>
</dbReference>
<accession>A0A699GK68</accession>
<evidence type="ECO:0000256" key="1">
    <source>
        <dbReference type="SAM" id="MobiDB-lite"/>
    </source>
</evidence>
<evidence type="ECO:0000313" key="2">
    <source>
        <dbReference type="EMBL" id="GEU28515.1"/>
    </source>
</evidence>
<comment type="caution">
    <text evidence="2">The sequence shown here is derived from an EMBL/GenBank/DDBJ whole genome shotgun (WGS) entry which is preliminary data.</text>
</comment>
<sequence>MVADAQVEQTPGLHHVTAHGRVHKAREQGHAPQLGVRKVGIAPRGNRSRHLEHLEREAHHVEQAHGFQFIPGFQLAPHHAGLDRQRGDQQHVVARQAEQAGARHQEHGAEIQELDQEARHAAQAAARRMIEQAGVVPFQRHGGSADAVTRIVRRFFVEHVLHVQAQLQVLETAVGIAEAHRGPARYGALRIVCLVQRDRGVAVRRGVGRLGRAVVAKRLGIRLGAVIPAQQRDRADIVDGGTHTMVANGPVAAQRGLPARHIDAAAQRPVRVAGAGTGQVVLFIAFRGGNRVVRRVGAAEFAVQRPPCAQALAVAQLKVNAAHFGHAAVDPWRAHHQQRAGAGNGIAVGIGDEVDRVGVAHDVARRGVLVLEGVVRRSQHDLAGLADAPDIDHQVHVAGRRNDQAIRAAGRFLRHQLWVGAAGAGRRLVAIDFGGAWQRRFLVDRAALRIPQVAKEELGAARRHLGQARRAEALGIAAPYGHGLGHGPFAAYLGHVVGLDARVFVGTAGKVEFQALEQRRAQLDKGRFDVALAIDDGVGQAVDVAGSQLRIGAQGDFLAPRFKPQGQAHGATGQAAEFGAGARIPLQDRGAVVAGGAAGQRGVGRQLGQRRAGGQLAQCGQVEAAEIRIFLARFVPQQARVPVPATPLPLQAGQRAVTGVGHLGAAGGVFKAVAHRGARIRERIVRVADFQDRLERIGNAGRGEVGDLALADGDGGGRVVAARAAIAQFDERLGIGAELERAAAQQVGVLAGALRFQKTHGIVVAEGAADEHAGPGQAHGRAAHQLLRRVATGVGHEARGGGGLGHGKVLRAGRALAVERGVAGHRAAVGRGQAAVQQPVLVDLDVGGVGACHAVALGDIGSKEHVVAILVEVALAPEQVDAALAEVVVVVGAGARAQPQSLEIGLGDEVDHAANGVRAVHGRGAVLEDFNTLDGGQRDAVQIVQRRVAVVRIGIRGRRHAATIEQDQRGRGRQAAQRGGRRAAGKAAVVDVQVVIAAHGGDCPHQLGNRGGAAGLDIGRIDHLDR</sequence>